<comment type="caution">
    <text evidence="1">The sequence shown here is derived from an EMBL/GenBank/DDBJ whole genome shotgun (WGS) entry which is preliminary data.</text>
</comment>
<keyword evidence="2" id="KW-1185">Reference proteome</keyword>
<evidence type="ECO:0000313" key="2">
    <source>
        <dbReference type="Proteomes" id="UP000784294"/>
    </source>
</evidence>
<gene>
    <name evidence="1" type="ORF">PXEA_LOCUS23188</name>
</gene>
<dbReference type="Proteomes" id="UP000784294">
    <property type="component" value="Unassembled WGS sequence"/>
</dbReference>
<sequence>MKIIIAQFIFTRGWADFVTDDIFTQASMTAKSGEEVNERLTIEPKIGLQAHYNDDDDDDCILHKRARLCGIGWEAQPTLSLFVVVPSSDYKMACYRLGPALSEVKMGRLLSDAVWASRHGSSEPRVSVFTPI</sequence>
<accession>A0A448X744</accession>
<name>A0A448X744_9PLAT</name>
<evidence type="ECO:0000313" key="1">
    <source>
        <dbReference type="EMBL" id="VEL29748.1"/>
    </source>
</evidence>
<protein>
    <submittedName>
        <fullName evidence="1">Uncharacterized protein</fullName>
    </submittedName>
</protein>
<reference evidence="1" key="1">
    <citation type="submission" date="2018-11" db="EMBL/GenBank/DDBJ databases">
        <authorList>
            <consortium name="Pathogen Informatics"/>
        </authorList>
    </citation>
    <scope>NUCLEOTIDE SEQUENCE</scope>
</reference>
<organism evidence="1 2">
    <name type="scientific">Protopolystoma xenopodis</name>
    <dbReference type="NCBI Taxonomy" id="117903"/>
    <lineage>
        <taxon>Eukaryota</taxon>
        <taxon>Metazoa</taxon>
        <taxon>Spiralia</taxon>
        <taxon>Lophotrochozoa</taxon>
        <taxon>Platyhelminthes</taxon>
        <taxon>Monogenea</taxon>
        <taxon>Polyopisthocotylea</taxon>
        <taxon>Polystomatidea</taxon>
        <taxon>Polystomatidae</taxon>
        <taxon>Protopolystoma</taxon>
    </lineage>
</organism>
<dbReference type="AlphaFoldDB" id="A0A448X744"/>
<proteinExistence type="predicted"/>
<dbReference type="EMBL" id="CAAALY010105841">
    <property type="protein sequence ID" value="VEL29748.1"/>
    <property type="molecule type" value="Genomic_DNA"/>
</dbReference>